<evidence type="ECO:0000256" key="1">
    <source>
        <dbReference type="SAM" id="MobiDB-lite"/>
    </source>
</evidence>
<protein>
    <recommendedName>
        <fullName evidence="5">DUF4148 domain-containing protein</fullName>
    </recommendedName>
</protein>
<sequence length="93" mass="9274">MKVKLIVGLLVASSAVLAAPAFASGYGPAPFYRPDVGEPAMQRSQTAQTMAAAVSPASMVDENSSGVGGNESVRSQSGGPAAADSVGVMYRGN</sequence>
<feature type="signal peptide" evidence="2">
    <location>
        <begin position="1"/>
        <end position="23"/>
    </location>
</feature>
<dbReference type="RefSeq" id="WP_408177162.1">
    <property type="nucleotide sequence ID" value="NZ_JAQQEZ010000006.1"/>
</dbReference>
<proteinExistence type="predicted"/>
<gene>
    <name evidence="3" type="ORF">PQR57_11700</name>
</gene>
<dbReference type="EMBL" id="JAQQEZ010000006">
    <property type="protein sequence ID" value="MFM0001683.1"/>
    <property type="molecule type" value="Genomic_DNA"/>
</dbReference>
<comment type="caution">
    <text evidence="3">The sequence shown here is derived from an EMBL/GenBank/DDBJ whole genome shotgun (WGS) entry which is preliminary data.</text>
</comment>
<feature type="region of interest" description="Disordered" evidence="1">
    <location>
        <begin position="52"/>
        <end position="93"/>
    </location>
</feature>
<feature type="chain" id="PRO_5046284301" description="DUF4148 domain-containing protein" evidence="2">
    <location>
        <begin position="24"/>
        <end position="93"/>
    </location>
</feature>
<keyword evidence="4" id="KW-1185">Reference proteome</keyword>
<reference evidence="3 4" key="1">
    <citation type="journal article" date="2024" name="Chem. Sci.">
        <title>Discovery of megapolipeptins by genome mining of a Burkholderiales bacteria collection.</title>
        <authorList>
            <person name="Paulo B.S."/>
            <person name="Recchia M.J.J."/>
            <person name="Lee S."/>
            <person name="Fergusson C.H."/>
            <person name="Romanowski S.B."/>
            <person name="Hernandez A."/>
            <person name="Krull N."/>
            <person name="Liu D.Y."/>
            <person name="Cavanagh H."/>
            <person name="Bos A."/>
            <person name="Gray C.A."/>
            <person name="Murphy B.T."/>
            <person name="Linington R.G."/>
            <person name="Eustaquio A.S."/>
        </authorList>
    </citation>
    <scope>NUCLEOTIDE SEQUENCE [LARGE SCALE GENOMIC DNA]</scope>
    <source>
        <strain evidence="3 4">RL17-350-BIC-A</strain>
    </source>
</reference>
<evidence type="ECO:0000313" key="3">
    <source>
        <dbReference type="EMBL" id="MFM0001683.1"/>
    </source>
</evidence>
<evidence type="ECO:0000256" key="2">
    <source>
        <dbReference type="SAM" id="SignalP"/>
    </source>
</evidence>
<evidence type="ECO:0000313" key="4">
    <source>
        <dbReference type="Proteomes" id="UP001629230"/>
    </source>
</evidence>
<keyword evidence="2" id="KW-0732">Signal</keyword>
<dbReference type="Proteomes" id="UP001629230">
    <property type="component" value="Unassembled WGS sequence"/>
</dbReference>
<organism evidence="3 4">
    <name type="scientific">Paraburkholderia dipogonis</name>
    <dbReference type="NCBI Taxonomy" id="1211383"/>
    <lineage>
        <taxon>Bacteria</taxon>
        <taxon>Pseudomonadati</taxon>
        <taxon>Pseudomonadota</taxon>
        <taxon>Betaproteobacteria</taxon>
        <taxon>Burkholderiales</taxon>
        <taxon>Burkholderiaceae</taxon>
        <taxon>Paraburkholderia</taxon>
    </lineage>
</organism>
<evidence type="ECO:0008006" key="5">
    <source>
        <dbReference type="Google" id="ProtNLM"/>
    </source>
</evidence>
<name>A0ABW9AP33_9BURK</name>
<accession>A0ABW9AP33</accession>